<gene>
    <name evidence="1" type="ORF">SAMN02745702_00493</name>
</gene>
<dbReference type="InterPro" id="IPR036513">
    <property type="entry name" value="STAS_dom_sf"/>
</dbReference>
<dbReference type="Gene3D" id="3.40.50.10600">
    <property type="entry name" value="SpoIIaa-like domains"/>
    <property type="match status" value="1"/>
</dbReference>
<keyword evidence="2" id="KW-1185">Reference proteome</keyword>
<evidence type="ECO:0000313" key="1">
    <source>
        <dbReference type="EMBL" id="SKA65199.1"/>
    </source>
</evidence>
<reference evidence="1 2" key="1">
    <citation type="submission" date="2017-02" db="EMBL/GenBank/DDBJ databases">
        <authorList>
            <person name="Peterson S.W."/>
        </authorList>
    </citation>
    <scope>NUCLEOTIDE SEQUENCE [LARGE SCALE GENOMIC DNA]</scope>
    <source>
        <strain evidence="1 2">DSM 18034</strain>
    </source>
</reference>
<dbReference type="STRING" id="1121442.SAMN02745702_00493"/>
<dbReference type="SUPFAM" id="SSF52091">
    <property type="entry name" value="SpoIIaa-like"/>
    <property type="match status" value="1"/>
</dbReference>
<proteinExistence type="predicted"/>
<dbReference type="OrthoDB" id="555504at2"/>
<protein>
    <submittedName>
        <fullName evidence="1">SpoIIAA-like</fullName>
    </submittedName>
</protein>
<dbReference type="RefSeq" id="WP_078683794.1">
    <property type="nucleotide sequence ID" value="NZ_FUYA01000001.1"/>
</dbReference>
<evidence type="ECO:0000313" key="2">
    <source>
        <dbReference type="Proteomes" id="UP000189733"/>
    </source>
</evidence>
<dbReference type="InterPro" id="IPR021866">
    <property type="entry name" value="SpoIIAA-like"/>
</dbReference>
<accession>A0A1T4VJS1</accession>
<sequence>MIERIVLPQNSEALAFRICEKVTKEEYLDVVRPAAEEAFSGDKKIPLFIEVEPGTSFEVAALFEDSFVALKFHGKISRAAFVADEAWIKNTVSVVKTVLRIDAQTFPHEQRLDAIQWVTQ</sequence>
<dbReference type="Pfam" id="PF11964">
    <property type="entry name" value="SpoIIAA-like"/>
    <property type="match status" value="1"/>
</dbReference>
<name>A0A1T4VJS1_9BACT</name>
<dbReference type="EMBL" id="FUYA01000001">
    <property type="protein sequence ID" value="SKA65199.1"/>
    <property type="molecule type" value="Genomic_DNA"/>
</dbReference>
<dbReference type="AlphaFoldDB" id="A0A1T4VJS1"/>
<organism evidence="1 2">
    <name type="scientific">Desulfobaculum bizertense DSM 18034</name>
    <dbReference type="NCBI Taxonomy" id="1121442"/>
    <lineage>
        <taxon>Bacteria</taxon>
        <taxon>Pseudomonadati</taxon>
        <taxon>Thermodesulfobacteriota</taxon>
        <taxon>Desulfovibrionia</taxon>
        <taxon>Desulfovibrionales</taxon>
        <taxon>Desulfovibrionaceae</taxon>
        <taxon>Desulfobaculum</taxon>
    </lineage>
</organism>
<dbReference type="Proteomes" id="UP000189733">
    <property type="component" value="Unassembled WGS sequence"/>
</dbReference>
<dbReference type="InterPro" id="IPR038396">
    <property type="entry name" value="SpoIIAA-like_sf"/>
</dbReference>